<dbReference type="AlphaFoldDB" id="A0A0D6LSQ4"/>
<evidence type="ECO:0000259" key="2">
    <source>
        <dbReference type="Pfam" id="PF10545"/>
    </source>
</evidence>
<gene>
    <name evidence="3" type="ORF">ANCCEY_10235</name>
</gene>
<evidence type="ECO:0000256" key="1">
    <source>
        <dbReference type="SAM" id="MobiDB-lite"/>
    </source>
</evidence>
<name>A0A0D6LSQ4_9BILA</name>
<dbReference type="EMBL" id="KE125172">
    <property type="protein sequence ID" value="EPB70682.1"/>
    <property type="molecule type" value="Genomic_DNA"/>
</dbReference>
<dbReference type="InterPro" id="IPR006578">
    <property type="entry name" value="MADF-dom"/>
</dbReference>
<evidence type="ECO:0000313" key="3">
    <source>
        <dbReference type="EMBL" id="EPB70682.1"/>
    </source>
</evidence>
<protein>
    <recommendedName>
        <fullName evidence="2">MADF domain-containing protein</fullName>
    </recommendedName>
</protein>
<proteinExistence type="predicted"/>
<feature type="region of interest" description="Disordered" evidence="1">
    <location>
        <begin position="88"/>
        <end position="107"/>
    </location>
</feature>
<reference evidence="3 4" key="1">
    <citation type="submission" date="2013-05" db="EMBL/GenBank/DDBJ databases">
        <title>Draft genome of the parasitic nematode Anyclostoma ceylanicum.</title>
        <authorList>
            <person name="Mitreva M."/>
        </authorList>
    </citation>
    <scope>NUCLEOTIDE SEQUENCE [LARGE SCALE GENOMIC DNA]</scope>
</reference>
<accession>A0A0D6LSQ4</accession>
<evidence type="ECO:0000313" key="4">
    <source>
        <dbReference type="Proteomes" id="UP000054495"/>
    </source>
</evidence>
<feature type="compositionally biased region" description="Basic and acidic residues" evidence="1">
    <location>
        <begin position="88"/>
        <end position="103"/>
    </location>
</feature>
<dbReference type="Proteomes" id="UP000054495">
    <property type="component" value="Unassembled WGS sequence"/>
</dbReference>
<feature type="region of interest" description="Disordered" evidence="1">
    <location>
        <begin position="131"/>
        <end position="160"/>
    </location>
</feature>
<keyword evidence="4" id="KW-1185">Reference proteome</keyword>
<feature type="compositionally biased region" description="Polar residues" evidence="1">
    <location>
        <begin position="139"/>
        <end position="150"/>
    </location>
</feature>
<sequence>MSEHTEESEDSDGLIKDTFDEDTLTQLSSLIASGRGVRMDETPAFNMRLIAEVKARRYLYDHTDEGYNLIPWRNNAWVEIADALDSSREPDDGASILKDEPNDNGHISPMETAISFIKQEMSRVAEAAIEPPSGEVATASPSLTPLSNQDPCDLPPSEKRPRVSLTDHILPIPSSRFLAPPIWQRIEDEEEEMFGHMVALRLSKLNPKAREMAKVFHAPEMIL</sequence>
<organism evidence="3 4">
    <name type="scientific">Ancylostoma ceylanicum</name>
    <dbReference type="NCBI Taxonomy" id="53326"/>
    <lineage>
        <taxon>Eukaryota</taxon>
        <taxon>Metazoa</taxon>
        <taxon>Ecdysozoa</taxon>
        <taxon>Nematoda</taxon>
        <taxon>Chromadorea</taxon>
        <taxon>Rhabditida</taxon>
        <taxon>Rhabditina</taxon>
        <taxon>Rhabditomorpha</taxon>
        <taxon>Strongyloidea</taxon>
        <taxon>Ancylostomatidae</taxon>
        <taxon>Ancylostomatinae</taxon>
        <taxon>Ancylostoma</taxon>
    </lineage>
</organism>
<feature type="domain" description="MADF" evidence="2">
    <location>
        <begin position="49"/>
        <end position="88"/>
    </location>
</feature>
<dbReference type="Pfam" id="PF10545">
    <property type="entry name" value="MADF_DNA_bdg"/>
    <property type="match status" value="1"/>
</dbReference>